<evidence type="ECO:0000313" key="2">
    <source>
        <dbReference type="Proteomes" id="UP000515917"/>
    </source>
</evidence>
<protein>
    <recommendedName>
        <fullName evidence="3">DUF2971 domain-containing protein</fullName>
    </recommendedName>
</protein>
<keyword evidence="2" id="KW-1185">Reference proteome</keyword>
<dbReference type="KEGG" id="ifl:C1H71_07710"/>
<dbReference type="RefSeq" id="WP_130106013.1">
    <property type="nucleotide sequence ID" value="NZ_CP025781.1"/>
</dbReference>
<organism evidence="1 2">
    <name type="scientific">Iodobacter fluviatilis</name>
    <dbReference type="NCBI Taxonomy" id="537"/>
    <lineage>
        <taxon>Bacteria</taxon>
        <taxon>Pseudomonadati</taxon>
        <taxon>Pseudomonadota</taxon>
        <taxon>Betaproteobacteria</taxon>
        <taxon>Neisseriales</taxon>
        <taxon>Chitinibacteraceae</taxon>
        <taxon>Iodobacter</taxon>
    </lineage>
</organism>
<proteinExistence type="predicted"/>
<dbReference type="Pfam" id="PF11185">
    <property type="entry name" value="DUF2971"/>
    <property type="match status" value="1"/>
</dbReference>
<reference evidence="1 2" key="1">
    <citation type="submission" date="2018-01" db="EMBL/GenBank/DDBJ databases">
        <title>Genome sequence of Iodobacter sp. strain PCH194 isolated from Indian Trans-Himalaya.</title>
        <authorList>
            <person name="Kumar V."/>
            <person name="Thakur V."/>
            <person name="Kumar S."/>
            <person name="Singh D."/>
        </authorList>
    </citation>
    <scope>NUCLEOTIDE SEQUENCE [LARGE SCALE GENOMIC DNA]</scope>
    <source>
        <strain evidence="1 2">PCH194</strain>
    </source>
</reference>
<gene>
    <name evidence="1" type="ORF">C1H71_07710</name>
</gene>
<evidence type="ECO:0008006" key="3">
    <source>
        <dbReference type="Google" id="ProtNLM"/>
    </source>
</evidence>
<dbReference type="InterPro" id="IPR021352">
    <property type="entry name" value="DUF2971"/>
</dbReference>
<dbReference type="AlphaFoldDB" id="A0A7G3G8E7"/>
<dbReference type="Proteomes" id="UP000515917">
    <property type="component" value="Chromosome"/>
</dbReference>
<sequence>MPELPCYLYKYRPLSGENVKRVEAIICDNELYFAPPLSFNDPFDCKPYFAETASIAEKEKYTYKLLLIKHPSLQRSTRTAKAKRIARDPINFQRYLETANSRFATFAQKMGVLSLSAINNDLLMWAHYADSHQGICLEFKSQFPFFNQAEAVIYEKNRPQISLIKELHIEIAKHAFMTKSDHWEYEKEWRILSIKKGHGACEYPKEALCGLIFGAQISTQNKEMVMEWISQRNSPIQVYQAHLSDKHFALEVLKVQR</sequence>
<evidence type="ECO:0000313" key="1">
    <source>
        <dbReference type="EMBL" id="QBC43434.1"/>
    </source>
</evidence>
<accession>A0A7G3G8E7</accession>
<name>A0A7G3G8E7_9NEIS</name>
<dbReference type="EMBL" id="CP025781">
    <property type="protein sequence ID" value="QBC43434.1"/>
    <property type="molecule type" value="Genomic_DNA"/>
</dbReference>